<evidence type="ECO:0000256" key="7">
    <source>
        <dbReference type="RuleBase" id="RU003331"/>
    </source>
</evidence>
<reference evidence="8 9" key="1">
    <citation type="journal article" date="2016" name="Nat. Commun.">
        <title>Thousands of microbial genomes shed light on interconnected biogeochemical processes in an aquifer system.</title>
        <authorList>
            <person name="Anantharaman K."/>
            <person name="Brown C.T."/>
            <person name="Hug L.A."/>
            <person name="Sharon I."/>
            <person name="Castelle C.J."/>
            <person name="Probst A.J."/>
            <person name="Thomas B.C."/>
            <person name="Singh A."/>
            <person name="Wilkins M.J."/>
            <person name="Karaoz U."/>
            <person name="Brodie E.L."/>
            <person name="Williams K.H."/>
            <person name="Hubbard S.S."/>
            <person name="Banfield J.F."/>
        </authorList>
    </citation>
    <scope>NUCLEOTIDE SEQUENCE [LARGE SCALE GENOMIC DNA]</scope>
</reference>
<protein>
    <recommendedName>
        <fullName evidence="5 7">Adenylate kinase</fullName>
        <shortName evidence="5">AK</shortName>
        <ecNumber evidence="5 7">2.7.4.3</ecNumber>
    </recommendedName>
    <alternativeName>
        <fullName evidence="5">ATP-AMP transphosphorylase</fullName>
    </alternativeName>
    <alternativeName>
        <fullName evidence="5">ATP:AMP phosphotransferase</fullName>
    </alternativeName>
    <alternativeName>
        <fullName evidence="5">Adenylate monophosphate kinase</fullName>
    </alternativeName>
</protein>
<keyword evidence="2 5" id="KW-0545">Nucleotide biosynthesis</keyword>
<dbReference type="Pfam" id="PF00406">
    <property type="entry name" value="ADK"/>
    <property type="match status" value="1"/>
</dbReference>
<comment type="catalytic activity">
    <reaction evidence="5 7">
        <text>AMP + ATP = 2 ADP</text>
        <dbReference type="Rhea" id="RHEA:12973"/>
        <dbReference type="ChEBI" id="CHEBI:30616"/>
        <dbReference type="ChEBI" id="CHEBI:456215"/>
        <dbReference type="ChEBI" id="CHEBI:456216"/>
        <dbReference type="EC" id="2.7.4.3"/>
    </reaction>
</comment>
<dbReference type="GO" id="GO:0044209">
    <property type="term" value="P:AMP salvage"/>
    <property type="evidence" value="ECO:0007669"/>
    <property type="project" value="UniProtKB-UniRule"/>
</dbReference>
<comment type="caution">
    <text evidence="5">Lacks conserved residue(s) required for the propagation of feature annotation.</text>
</comment>
<comment type="function">
    <text evidence="5">Catalyzes the reversible transfer of the terminal phosphate group between ATP and AMP. Plays an important role in cellular energy homeostasis and in adenine nucleotide metabolism.</text>
</comment>
<keyword evidence="3 5" id="KW-0547">Nucleotide-binding</keyword>
<sequence>MGLQKIIVFMGAPGSGKGTQTKLLSSKLGYEFFSTGELSREYAKQDSELGQKIKSIIDQGIILPIEIIRQIFIKKFESILNASGVILDGYPRTIEQVQLLEELMKKYNIQNILAVFLDADREKLVKRLLLRSELEKRADDDINAMTTRFDEYMTKTAPVKDYYERKGLLVHINGDQPIEAVQQEILEKIK</sequence>
<feature type="binding site" evidence="5">
    <location>
        <position position="35"/>
    </location>
    <ligand>
        <name>AMP</name>
        <dbReference type="ChEBI" id="CHEBI:456215"/>
    </ligand>
</feature>
<evidence type="ECO:0000256" key="6">
    <source>
        <dbReference type="RuleBase" id="RU003330"/>
    </source>
</evidence>
<evidence type="ECO:0000313" key="9">
    <source>
        <dbReference type="Proteomes" id="UP000177610"/>
    </source>
</evidence>
<dbReference type="EC" id="2.7.4.3" evidence="5 7"/>
<comment type="subunit">
    <text evidence="5 7">Monomer.</text>
</comment>
<evidence type="ECO:0000256" key="3">
    <source>
        <dbReference type="ARBA" id="ARBA00022741"/>
    </source>
</evidence>
<dbReference type="GO" id="GO:0004017">
    <property type="term" value="F:AMP kinase activity"/>
    <property type="evidence" value="ECO:0007669"/>
    <property type="project" value="UniProtKB-UniRule"/>
</dbReference>
<accession>A0A1F5N984</accession>
<feature type="binding site" evidence="5">
    <location>
        <position position="40"/>
    </location>
    <ligand>
        <name>AMP</name>
        <dbReference type="ChEBI" id="CHEBI:456215"/>
    </ligand>
</feature>
<dbReference type="HAMAP" id="MF_00235">
    <property type="entry name" value="Adenylate_kinase_Adk"/>
    <property type="match status" value="1"/>
</dbReference>
<evidence type="ECO:0000256" key="4">
    <source>
        <dbReference type="ARBA" id="ARBA00022777"/>
    </source>
</evidence>
<proteinExistence type="inferred from homology"/>
<dbReference type="Proteomes" id="UP000177610">
    <property type="component" value="Unassembled WGS sequence"/>
</dbReference>
<evidence type="ECO:0000256" key="1">
    <source>
        <dbReference type="ARBA" id="ARBA00022679"/>
    </source>
</evidence>
<evidence type="ECO:0000313" key="8">
    <source>
        <dbReference type="EMBL" id="OGE74226.1"/>
    </source>
</evidence>
<comment type="similarity">
    <text evidence="5 6">Belongs to the adenylate kinase family.</text>
</comment>
<dbReference type="Gene3D" id="3.40.50.300">
    <property type="entry name" value="P-loop containing nucleotide triphosphate hydrolases"/>
    <property type="match status" value="1"/>
</dbReference>
<dbReference type="InterPro" id="IPR033690">
    <property type="entry name" value="Adenylat_kinase_CS"/>
</dbReference>
<comment type="pathway">
    <text evidence="5">Purine metabolism; AMP biosynthesis via salvage pathway; AMP from ADP: step 1/1.</text>
</comment>
<keyword evidence="5 7" id="KW-0067">ATP-binding</keyword>
<dbReference type="UniPathway" id="UPA00588">
    <property type="reaction ID" value="UER00649"/>
</dbReference>
<dbReference type="STRING" id="1817821.A2717_01610"/>
<keyword evidence="5" id="KW-0963">Cytoplasm</keyword>
<dbReference type="GO" id="GO:0005737">
    <property type="term" value="C:cytoplasm"/>
    <property type="evidence" value="ECO:0007669"/>
    <property type="project" value="UniProtKB-SubCell"/>
</dbReference>
<name>A0A1F5N984_9BACT</name>
<organism evidence="8 9">
    <name type="scientific">Candidatus Doudnabacteria bacterium RIFCSPHIGHO2_01_FULL_41_86</name>
    <dbReference type="NCBI Taxonomy" id="1817821"/>
    <lineage>
        <taxon>Bacteria</taxon>
        <taxon>Candidatus Doudnaibacteriota</taxon>
    </lineage>
</organism>
<dbReference type="PROSITE" id="PS00113">
    <property type="entry name" value="ADENYLATE_KINASE"/>
    <property type="match status" value="1"/>
</dbReference>
<dbReference type="GO" id="GO:0005524">
    <property type="term" value="F:ATP binding"/>
    <property type="evidence" value="ECO:0007669"/>
    <property type="project" value="UniProtKB-UniRule"/>
</dbReference>
<feature type="binding site" evidence="5">
    <location>
        <position position="176"/>
    </location>
    <ligand>
        <name>ATP</name>
        <dbReference type="ChEBI" id="CHEBI:30616"/>
    </ligand>
</feature>
<feature type="binding site" evidence="5">
    <location>
        <position position="96"/>
    </location>
    <ligand>
        <name>AMP</name>
        <dbReference type="ChEBI" id="CHEBI:456215"/>
    </ligand>
</feature>
<feature type="binding site" evidence="5">
    <location>
        <begin position="89"/>
        <end position="92"/>
    </location>
    <ligand>
        <name>AMP</name>
        <dbReference type="ChEBI" id="CHEBI:456215"/>
    </ligand>
</feature>
<dbReference type="PRINTS" id="PR00094">
    <property type="entry name" value="ADENYLTKNASE"/>
</dbReference>
<feature type="binding site" evidence="5">
    <location>
        <begin position="14"/>
        <end position="19"/>
    </location>
    <ligand>
        <name>ATP</name>
        <dbReference type="ChEBI" id="CHEBI:30616"/>
    </ligand>
</feature>
<evidence type="ECO:0000256" key="5">
    <source>
        <dbReference type="HAMAP-Rule" id="MF_00235"/>
    </source>
</evidence>
<dbReference type="PANTHER" id="PTHR23359">
    <property type="entry name" value="NUCLEOTIDE KINASE"/>
    <property type="match status" value="1"/>
</dbReference>
<feature type="binding site" evidence="5">
    <location>
        <position position="137"/>
    </location>
    <ligand>
        <name>AMP</name>
        <dbReference type="ChEBI" id="CHEBI:456215"/>
    </ligand>
</feature>
<keyword evidence="4 5" id="KW-0418">Kinase</keyword>
<dbReference type="CDD" id="cd01428">
    <property type="entry name" value="ADK"/>
    <property type="match status" value="1"/>
</dbReference>
<dbReference type="SUPFAM" id="SSF52540">
    <property type="entry name" value="P-loop containing nucleoside triphosphate hydrolases"/>
    <property type="match status" value="1"/>
</dbReference>
<feature type="region of interest" description="NMP" evidence="5">
    <location>
        <begin position="34"/>
        <end position="63"/>
    </location>
</feature>
<comment type="domain">
    <text evidence="5">Consists of three domains, a large central CORE domain and two small peripheral domains, NMPbind and LID, which undergo movements during catalysis. The LID domain closes over the site of phosphoryl transfer upon ATP binding. Assembling and dissambling the active center during each catalytic cycle provides an effective means to prevent ATP hydrolysis.</text>
</comment>
<evidence type="ECO:0000256" key="2">
    <source>
        <dbReference type="ARBA" id="ARBA00022727"/>
    </source>
</evidence>
<comment type="caution">
    <text evidence="8">The sequence shown here is derived from an EMBL/GenBank/DDBJ whole genome shotgun (WGS) entry which is preliminary data.</text>
</comment>
<gene>
    <name evidence="5" type="primary">adk</name>
    <name evidence="8" type="ORF">A2717_01610</name>
</gene>
<dbReference type="InterPro" id="IPR027417">
    <property type="entry name" value="P-loop_NTPase"/>
</dbReference>
<comment type="subcellular location">
    <subcellularLocation>
        <location evidence="5 7">Cytoplasm</location>
    </subcellularLocation>
</comment>
<feature type="binding site" evidence="5">
    <location>
        <position position="131"/>
    </location>
    <ligand>
        <name>ATP</name>
        <dbReference type="ChEBI" id="CHEBI:30616"/>
    </ligand>
</feature>
<feature type="binding site" evidence="5">
    <location>
        <position position="148"/>
    </location>
    <ligand>
        <name>AMP</name>
        <dbReference type="ChEBI" id="CHEBI:456215"/>
    </ligand>
</feature>
<dbReference type="EMBL" id="MFEH01000001">
    <property type="protein sequence ID" value="OGE74226.1"/>
    <property type="molecule type" value="Genomic_DNA"/>
</dbReference>
<keyword evidence="1 5" id="KW-0808">Transferase</keyword>
<dbReference type="AlphaFoldDB" id="A0A1F5N984"/>
<dbReference type="InterPro" id="IPR000850">
    <property type="entry name" value="Adenylat/UMP-CMP_kin"/>
</dbReference>